<evidence type="ECO:0008006" key="10">
    <source>
        <dbReference type="Google" id="ProtNLM"/>
    </source>
</evidence>
<dbReference type="EMBL" id="LUXM01000005">
    <property type="protein sequence ID" value="KZU98392.1"/>
    <property type="molecule type" value="Genomic_DNA"/>
</dbReference>
<dbReference type="GO" id="GO:0000166">
    <property type="term" value="F:nucleotide binding"/>
    <property type="evidence" value="ECO:0007669"/>
    <property type="project" value="UniProtKB-KW"/>
</dbReference>
<dbReference type="Pfam" id="PF02852">
    <property type="entry name" value="Pyr_redox_dim"/>
    <property type="match status" value="1"/>
</dbReference>
<dbReference type="PIRSF" id="PIRSF000350">
    <property type="entry name" value="Mercury_reductase_MerA"/>
    <property type="match status" value="1"/>
</dbReference>
<comment type="cofactor">
    <cofactor evidence="4">
        <name>FAD</name>
        <dbReference type="ChEBI" id="CHEBI:57692"/>
    </cofactor>
    <text evidence="4">Binds 1 FAD per subunit.</text>
</comment>
<organism evidence="8 9">
    <name type="scientific">Lactiplantibacillus plantarum</name>
    <name type="common">Lactobacillus plantarum</name>
    <dbReference type="NCBI Taxonomy" id="1590"/>
    <lineage>
        <taxon>Bacteria</taxon>
        <taxon>Bacillati</taxon>
        <taxon>Bacillota</taxon>
        <taxon>Bacilli</taxon>
        <taxon>Lactobacillales</taxon>
        <taxon>Lactobacillaceae</taxon>
        <taxon>Lactiplantibacillus</taxon>
    </lineage>
</organism>
<evidence type="ECO:0000256" key="4">
    <source>
        <dbReference type="PIRSR" id="PIRSR000350-3"/>
    </source>
</evidence>
<dbReference type="Gene3D" id="3.50.50.60">
    <property type="entry name" value="FAD/NAD(P)-binding domain"/>
    <property type="match status" value="1"/>
</dbReference>
<gene>
    <name evidence="8" type="ORF">Lp19_0276</name>
</gene>
<keyword evidence="4" id="KW-0520">NAD</keyword>
<comment type="caution">
    <text evidence="8">The sequence shown here is derived from an EMBL/GenBank/DDBJ whole genome shotgun (WGS) entry which is preliminary data.</text>
</comment>
<keyword evidence="4" id="KW-0547">Nucleotide-binding</keyword>
<comment type="similarity">
    <text evidence="1">Belongs to the class-I pyridine nucleotide-disulfide oxidoreductase family.</text>
</comment>
<accession>A0A162F3G4</accession>
<evidence type="ECO:0000259" key="6">
    <source>
        <dbReference type="Pfam" id="PF02852"/>
    </source>
</evidence>
<dbReference type="SUPFAM" id="SSF51905">
    <property type="entry name" value="FAD/NAD(P)-binding domain"/>
    <property type="match status" value="1"/>
</dbReference>
<evidence type="ECO:0000259" key="7">
    <source>
        <dbReference type="Pfam" id="PF07992"/>
    </source>
</evidence>
<reference evidence="8 9" key="1">
    <citation type="submission" date="2016-03" db="EMBL/GenBank/DDBJ databases">
        <title>Comparative genomics of 54 Lactobacillus plantarum strains reveals genomic uncoupling from niche constraints.</title>
        <authorList>
            <person name="Martino M.E."/>
        </authorList>
    </citation>
    <scope>NUCLEOTIDE SEQUENCE [LARGE SCALE GENOMIC DNA]</scope>
    <source>
        <strain evidence="8 9">19.1</strain>
    </source>
</reference>
<protein>
    <recommendedName>
        <fullName evidence="10">Glutathione reductase</fullName>
    </recommendedName>
</protein>
<evidence type="ECO:0000256" key="2">
    <source>
        <dbReference type="ARBA" id="ARBA00022630"/>
    </source>
</evidence>
<dbReference type="InterPro" id="IPR001100">
    <property type="entry name" value="Pyr_nuc-diS_OxRdtase"/>
</dbReference>
<dbReference type="Proteomes" id="UP000076882">
    <property type="component" value="Unassembled WGS sequence"/>
</dbReference>
<evidence type="ECO:0000256" key="5">
    <source>
        <dbReference type="PIRSR" id="PIRSR000350-4"/>
    </source>
</evidence>
<feature type="binding site" evidence="4">
    <location>
        <position position="261"/>
    </location>
    <ligand>
        <name>NAD(+)</name>
        <dbReference type="ChEBI" id="CHEBI:57540"/>
    </ligand>
</feature>
<feature type="domain" description="Pyridine nucleotide-disulphide oxidoreductase dimerisation" evidence="6">
    <location>
        <begin position="338"/>
        <end position="437"/>
    </location>
</feature>
<evidence type="ECO:0000256" key="3">
    <source>
        <dbReference type="ARBA" id="ARBA00022827"/>
    </source>
</evidence>
<feature type="binding site" evidence="4">
    <location>
        <position position="301"/>
    </location>
    <ligand>
        <name>FAD</name>
        <dbReference type="ChEBI" id="CHEBI:57692"/>
    </ligand>
</feature>
<keyword evidence="3 4" id="KW-0274">FAD</keyword>
<dbReference type="InterPro" id="IPR023753">
    <property type="entry name" value="FAD/NAD-binding_dom"/>
</dbReference>
<dbReference type="GO" id="GO:0016491">
    <property type="term" value="F:oxidoreductase activity"/>
    <property type="evidence" value="ECO:0007669"/>
    <property type="project" value="InterPro"/>
</dbReference>
<dbReference type="PATRIC" id="fig|1590.201.peg.3586"/>
<feature type="disulfide bond" description="Redox-active" evidence="5">
    <location>
        <begin position="44"/>
        <end position="49"/>
    </location>
</feature>
<keyword evidence="2" id="KW-0285">Flavoprotein</keyword>
<evidence type="ECO:0000313" key="8">
    <source>
        <dbReference type="EMBL" id="KZU98392.1"/>
    </source>
</evidence>
<dbReference type="SUPFAM" id="SSF55424">
    <property type="entry name" value="FAD/NAD-linked reductases, dimerisation (C-terminal) domain"/>
    <property type="match status" value="1"/>
</dbReference>
<feature type="domain" description="FAD/NAD(P)-binding" evidence="7">
    <location>
        <begin position="7"/>
        <end position="314"/>
    </location>
</feature>
<dbReference type="PANTHER" id="PTHR43014">
    <property type="entry name" value="MERCURIC REDUCTASE"/>
    <property type="match status" value="1"/>
</dbReference>
<dbReference type="PANTHER" id="PTHR43014:SF5">
    <property type="entry name" value="GLUTATHIONE REDUCTASE (NADPH)"/>
    <property type="match status" value="1"/>
</dbReference>
<name>A0A162F3G4_LACPN</name>
<dbReference type="InterPro" id="IPR004099">
    <property type="entry name" value="Pyr_nucl-diS_OxRdtase_dimer"/>
</dbReference>
<evidence type="ECO:0000313" key="9">
    <source>
        <dbReference type="Proteomes" id="UP000076882"/>
    </source>
</evidence>
<evidence type="ECO:0000256" key="1">
    <source>
        <dbReference type="ARBA" id="ARBA00007532"/>
    </source>
</evidence>
<proteinExistence type="inferred from homology"/>
<feature type="binding site" evidence="4">
    <location>
        <begin position="174"/>
        <end position="181"/>
    </location>
    <ligand>
        <name>NAD(+)</name>
        <dbReference type="ChEBI" id="CHEBI:57540"/>
    </ligand>
</feature>
<sequence>MTNKYDYDVLYIGAGHATFDGAAPLAKTGVRVGVIESGLIGGTCPNRGCNAKITLDEPVKLTRETARLNDILSSAPTINWTANVAHKQEIIDPLPAGLTARLEDGGATIIHGHATFKDAHTVVVDDQQTITAEKIVIATGLKPHRLDIPGTKLAHDSSDFMNLKRLPQSIVIIGAGYIGMEFATIANAAGAQVTVMLHGDQALRDFYQPFVAQVVDDLTERGVTFIKNANVQAFTKQDDQFQVSYGDHQQLTTDWILDATGRIPNLDGLGLDRIGVKYDHHGVYVNDHLQTNVPNIYAAGDVLANDLPKVTPAAYFESKYLMRLFSGQTSAPIDYPVIPSVVFTSPRIAQAGMKIPAAEKAGLTVSDNDLADYWYYQVSKEPIAASKQVHDQDGHLVGVTEISDQAEDAVNALLPAIEYQLDREQIDRLIGIFPTIGYAAWHRAKTENTAATAA</sequence>
<dbReference type="PRINTS" id="PR00368">
    <property type="entry name" value="FADPNR"/>
</dbReference>
<dbReference type="InterPro" id="IPR016156">
    <property type="entry name" value="FAD/NAD-linked_Rdtase_dimer_sf"/>
</dbReference>
<dbReference type="PRINTS" id="PR00411">
    <property type="entry name" value="PNDRDTASEI"/>
</dbReference>
<dbReference type="Pfam" id="PF07992">
    <property type="entry name" value="Pyr_redox_2"/>
    <property type="match status" value="1"/>
</dbReference>
<dbReference type="InterPro" id="IPR036188">
    <property type="entry name" value="FAD/NAD-bd_sf"/>
</dbReference>
<dbReference type="AlphaFoldDB" id="A0A162F3G4"/>